<accession>A0A4R2F1H8</accession>
<keyword evidence="9" id="KW-1185">Reference proteome</keyword>
<dbReference type="InterPro" id="IPR000620">
    <property type="entry name" value="EamA_dom"/>
</dbReference>
<feature type="domain" description="EamA" evidence="7">
    <location>
        <begin position="7"/>
        <end position="141"/>
    </location>
</feature>
<dbReference type="SUPFAM" id="SSF103481">
    <property type="entry name" value="Multidrug resistance efflux transporter EmrE"/>
    <property type="match status" value="2"/>
</dbReference>
<evidence type="ECO:0000256" key="4">
    <source>
        <dbReference type="ARBA" id="ARBA00022989"/>
    </source>
</evidence>
<feature type="transmembrane region" description="Helical" evidence="6">
    <location>
        <begin position="155"/>
        <end position="173"/>
    </location>
</feature>
<proteinExistence type="predicted"/>
<feature type="transmembrane region" description="Helical" evidence="6">
    <location>
        <begin position="245"/>
        <end position="264"/>
    </location>
</feature>
<comment type="caution">
    <text evidence="8">The sequence shown here is derived from an EMBL/GenBank/DDBJ whole genome shotgun (WGS) entry which is preliminary data.</text>
</comment>
<keyword evidence="2" id="KW-1003">Cell membrane</keyword>
<feature type="transmembrane region" description="Helical" evidence="6">
    <location>
        <begin position="125"/>
        <end position="143"/>
    </location>
</feature>
<reference evidence="8 9" key="1">
    <citation type="submission" date="2019-03" db="EMBL/GenBank/DDBJ databases">
        <title>Genomic Encyclopedia of Archaeal and Bacterial Type Strains, Phase II (KMG-II): from individual species to whole genera.</title>
        <authorList>
            <person name="Goeker M."/>
        </authorList>
    </citation>
    <scope>NUCLEOTIDE SEQUENCE [LARGE SCALE GENOMIC DNA]</scope>
    <source>
        <strain evidence="8 9">RL-C</strain>
    </source>
</reference>
<keyword evidence="4 6" id="KW-1133">Transmembrane helix</keyword>
<dbReference type="PANTHER" id="PTHR32322">
    <property type="entry name" value="INNER MEMBRANE TRANSPORTER"/>
    <property type="match status" value="1"/>
</dbReference>
<dbReference type="Pfam" id="PF00892">
    <property type="entry name" value="EamA"/>
    <property type="match status" value="2"/>
</dbReference>
<evidence type="ECO:0000256" key="2">
    <source>
        <dbReference type="ARBA" id="ARBA00022475"/>
    </source>
</evidence>
<feature type="domain" description="EamA" evidence="7">
    <location>
        <begin position="155"/>
        <end position="284"/>
    </location>
</feature>
<evidence type="ECO:0000259" key="7">
    <source>
        <dbReference type="Pfam" id="PF00892"/>
    </source>
</evidence>
<dbReference type="InterPro" id="IPR037185">
    <property type="entry name" value="EmrE-like"/>
</dbReference>
<evidence type="ECO:0000313" key="8">
    <source>
        <dbReference type="EMBL" id="TCN73195.1"/>
    </source>
</evidence>
<dbReference type="PANTHER" id="PTHR32322:SF18">
    <property type="entry name" value="S-ADENOSYLMETHIONINE_S-ADENOSYLHOMOCYSTEINE TRANSPORTER"/>
    <property type="match status" value="1"/>
</dbReference>
<dbReference type="AlphaFoldDB" id="A0A4R2F1H8"/>
<name>A0A4R2F1H8_9BACT</name>
<dbReference type="OrthoDB" id="5729944at2"/>
<feature type="transmembrane region" description="Helical" evidence="6">
    <location>
        <begin position="34"/>
        <end position="57"/>
    </location>
</feature>
<keyword evidence="3 6" id="KW-0812">Transmembrane</keyword>
<evidence type="ECO:0000256" key="6">
    <source>
        <dbReference type="SAM" id="Phobius"/>
    </source>
</evidence>
<protein>
    <submittedName>
        <fullName evidence="8">Drug/metabolite transporter (DMT)-like permease</fullName>
    </submittedName>
</protein>
<dbReference type="GO" id="GO:0005886">
    <property type="term" value="C:plasma membrane"/>
    <property type="evidence" value="ECO:0007669"/>
    <property type="project" value="UniProtKB-SubCell"/>
</dbReference>
<organism evidence="8 9">
    <name type="scientific">Acetobacteroides hydrogenigenes</name>
    <dbReference type="NCBI Taxonomy" id="979970"/>
    <lineage>
        <taxon>Bacteria</taxon>
        <taxon>Pseudomonadati</taxon>
        <taxon>Bacteroidota</taxon>
        <taxon>Bacteroidia</taxon>
        <taxon>Bacteroidales</taxon>
        <taxon>Rikenellaceae</taxon>
        <taxon>Acetobacteroides</taxon>
    </lineage>
</organism>
<dbReference type="EMBL" id="SLWB01000001">
    <property type="protein sequence ID" value="TCN73195.1"/>
    <property type="molecule type" value="Genomic_DNA"/>
</dbReference>
<evidence type="ECO:0000256" key="5">
    <source>
        <dbReference type="ARBA" id="ARBA00023136"/>
    </source>
</evidence>
<dbReference type="RefSeq" id="WP_131837970.1">
    <property type="nucleotide sequence ID" value="NZ_SLWB01000001.1"/>
</dbReference>
<evidence type="ECO:0000256" key="1">
    <source>
        <dbReference type="ARBA" id="ARBA00004651"/>
    </source>
</evidence>
<feature type="transmembrane region" description="Helical" evidence="6">
    <location>
        <begin position="98"/>
        <end position="118"/>
    </location>
</feature>
<feature type="transmembrane region" description="Helical" evidence="6">
    <location>
        <begin position="69"/>
        <end position="86"/>
    </location>
</feature>
<keyword evidence="5 6" id="KW-0472">Membrane</keyword>
<dbReference type="Proteomes" id="UP000294830">
    <property type="component" value="Unassembled WGS sequence"/>
</dbReference>
<evidence type="ECO:0000256" key="3">
    <source>
        <dbReference type="ARBA" id="ARBA00022692"/>
    </source>
</evidence>
<evidence type="ECO:0000313" key="9">
    <source>
        <dbReference type="Proteomes" id="UP000294830"/>
    </source>
</evidence>
<dbReference type="InterPro" id="IPR050638">
    <property type="entry name" value="AA-Vitamin_Transporters"/>
</dbReference>
<feature type="transmembrane region" description="Helical" evidence="6">
    <location>
        <begin position="185"/>
        <end position="202"/>
    </location>
</feature>
<gene>
    <name evidence="8" type="ORF">CLV25_101416</name>
</gene>
<feature type="transmembrane region" description="Helical" evidence="6">
    <location>
        <begin position="270"/>
        <end position="286"/>
    </location>
</feature>
<feature type="transmembrane region" description="Helical" evidence="6">
    <location>
        <begin position="214"/>
        <end position="233"/>
    </location>
</feature>
<sequence>MHNHSKSYLFAVLTILFWSTVASAFKIALKQATIPQVLFIASATSFIILGLILPFLGFKKVLKQSRQDLLRSAVLGFLNPFAYYIILFKAYSLLPAQVAQPLNQIWPLTLAFLAVPILNQKLPKSTLTSLIVCFTGVVIIASQGEVRIFNQSNPWGVALALSSSIVWSLYWLVNVKDNRHFAVKLFTNFGFSTAYLLILSSFQKDFYTFSIEGIFSSIYIGVFEMGISFLFWMKALELAKSAAKIGLMVYLVPFISLIFIHLIVGEQIRTTTLVGLSIVVLGLLYQQKDQLLKKE</sequence>
<comment type="subcellular location">
    <subcellularLocation>
        <location evidence="1">Cell membrane</location>
        <topology evidence="1">Multi-pass membrane protein</topology>
    </subcellularLocation>
</comment>